<dbReference type="AlphaFoldDB" id="A0A113PCV4"/>
<reference evidence="2 3" key="1">
    <citation type="submission" date="2016-02" db="EMBL/GenBank/DDBJ databases">
        <authorList>
            <consortium name="Pathogen Informatics"/>
        </authorList>
    </citation>
    <scope>NUCLEOTIDE SEQUENCE [LARGE SCALE GENOMIC DNA]</scope>
    <source>
        <strain evidence="2 3">K173</strain>
    </source>
</reference>
<evidence type="ECO:0000256" key="1">
    <source>
        <dbReference type="SAM" id="MobiDB-lite"/>
    </source>
</evidence>
<feature type="compositionally biased region" description="Basic residues" evidence="1">
    <location>
        <begin position="1"/>
        <end position="14"/>
    </location>
</feature>
<feature type="non-terminal residue" evidence="2">
    <location>
        <position position="177"/>
    </location>
</feature>
<protein>
    <submittedName>
        <fullName evidence="2">Uncharacterized protein</fullName>
    </submittedName>
</protein>
<sequence>KKKKKRKKKKKKKKGNDEQVNGGIVHSEECTKLKKRKKESDEENETLEKIKKSKKIRNNKAEKDEVDNILPNDKINQNNNIETVNNEYNLLHQSNQIDNYINPGDNNLNNNFIVVSSIIKMNLSLKRYKSLKAIINKNYCNTIYDTIKNLGKKYSIKLLEHILNMLTAECFLIINAL</sequence>
<organism evidence="2 3">
    <name type="scientific">Plasmodium berghei</name>
    <dbReference type="NCBI Taxonomy" id="5821"/>
    <lineage>
        <taxon>Eukaryota</taxon>
        <taxon>Sar</taxon>
        <taxon>Alveolata</taxon>
        <taxon>Apicomplexa</taxon>
        <taxon>Aconoidasida</taxon>
        <taxon>Haemosporida</taxon>
        <taxon>Plasmodiidae</taxon>
        <taxon>Plasmodium</taxon>
        <taxon>Plasmodium (Vinckeia)</taxon>
    </lineage>
</organism>
<feature type="region of interest" description="Disordered" evidence="1">
    <location>
        <begin position="1"/>
        <end position="50"/>
    </location>
</feature>
<dbReference type="VEuPathDB" id="PlasmoDB:PBANKA_0912000"/>
<proteinExistence type="predicted"/>
<dbReference type="EMBL" id="FFUQ01000383">
    <property type="protein sequence ID" value="CXH16455.1"/>
    <property type="molecule type" value="Genomic_DNA"/>
</dbReference>
<dbReference type="Proteomes" id="UP000069549">
    <property type="component" value="Unassembled WGS sequence"/>
</dbReference>
<name>A0A113PCV4_PLABE</name>
<accession>A0A113PCV4</accession>
<feature type="non-terminal residue" evidence="2">
    <location>
        <position position="1"/>
    </location>
</feature>
<evidence type="ECO:0000313" key="2">
    <source>
        <dbReference type="EMBL" id="CXH16455.1"/>
    </source>
</evidence>
<gene>
    <name evidence="2" type="ORF">PBK173_000523900</name>
</gene>
<evidence type="ECO:0000313" key="3">
    <source>
        <dbReference type="Proteomes" id="UP000069549"/>
    </source>
</evidence>